<feature type="region of interest" description="Disordered" evidence="4">
    <location>
        <begin position="233"/>
        <end position="312"/>
    </location>
</feature>
<proteinExistence type="predicted"/>
<dbReference type="EMBL" id="ML014191">
    <property type="protein sequence ID" value="RKP00945.1"/>
    <property type="molecule type" value="Genomic_DNA"/>
</dbReference>
<feature type="compositionally biased region" description="Acidic residues" evidence="4">
    <location>
        <begin position="13"/>
        <end position="33"/>
    </location>
</feature>
<dbReference type="InterPro" id="IPR018253">
    <property type="entry name" value="DnaJ_domain_CS"/>
</dbReference>
<evidence type="ECO:0000256" key="3">
    <source>
        <dbReference type="ARBA" id="ARBA00023186"/>
    </source>
</evidence>
<dbReference type="Proteomes" id="UP000274922">
    <property type="component" value="Unassembled WGS sequence"/>
</dbReference>
<protein>
    <recommendedName>
        <fullName evidence="5">J domain-containing protein</fullName>
    </recommendedName>
</protein>
<accession>A0A4P9X6X7</accession>
<evidence type="ECO:0000256" key="2">
    <source>
        <dbReference type="ARBA" id="ARBA00023136"/>
    </source>
</evidence>
<dbReference type="Pfam" id="PF00226">
    <property type="entry name" value="DnaJ"/>
    <property type="match status" value="1"/>
</dbReference>
<feature type="domain" description="J" evidence="5">
    <location>
        <begin position="43"/>
        <end position="113"/>
    </location>
</feature>
<dbReference type="GO" id="GO:0005739">
    <property type="term" value="C:mitochondrion"/>
    <property type="evidence" value="ECO:0007669"/>
    <property type="project" value="GOC"/>
</dbReference>
<dbReference type="PROSITE" id="PS50076">
    <property type="entry name" value="DNAJ_2"/>
    <property type="match status" value="1"/>
</dbReference>
<keyword evidence="3" id="KW-0143">Chaperone</keyword>
<feature type="compositionally biased region" description="Low complexity" evidence="4">
    <location>
        <begin position="274"/>
        <end position="312"/>
    </location>
</feature>
<evidence type="ECO:0000256" key="1">
    <source>
        <dbReference type="ARBA" id="ARBA00004370"/>
    </source>
</evidence>
<dbReference type="PROSITE" id="PS00636">
    <property type="entry name" value="DNAJ_1"/>
    <property type="match status" value="1"/>
</dbReference>
<evidence type="ECO:0000313" key="6">
    <source>
        <dbReference type="EMBL" id="RKP00945.1"/>
    </source>
</evidence>
<keyword evidence="7" id="KW-1185">Reference proteome</keyword>
<dbReference type="Pfam" id="PF11875">
    <property type="entry name" value="DnaJ-like_C11_C"/>
    <property type="match status" value="1"/>
</dbReference>
<comment type="subcellular location">
    <subcellularLocation>
        <location evidence="1">Membrane</location>
    </subcellularLocation>
</comment>
<dbReference type="CDD" id="cd06257">
    <property type="entry name" value="DnaJ"/>
    <property type="match status" value="1"/>
</dbReference>
<sequence length="797" mass="84559">MRPPRRGAGDGNSDPDDHDGRDDDADADADVDDSTAAAPLEADPYAVLNVERHASDEQIKAAYKRLSMAFHPDRHRSGGAAATHAAHTQFQKIAAAYAILGDPGQRYIYDRYGTEGLAQGWAVGAKYGGPEALEQAYLRRARRELKELSENDVGAAGEIMIAFDATQTVDALSALVPRLPIRSVIYDDVEDDDDADDGAWVLYDGDNDGDGGDDALTLGELAAWTADDADEDGEVLFDDHDDHHGEDDHDHDHDGDERAATESASPLSPPPSDLPTFPTFPTFPTPTATRPRSPTAQAAASSPASPASSAPSAPFPWPKYMHASVNHAWNEPLTPLLSLRLRGAVVARGTTGAGVASMRFRHPVGADGTGEYTVSVGPQPVQRLKYTHMLPSAGGFLQGSATVKGLTGRDPTLAATIGRKLTPRITGVLAYTTNLAPRGASSVTLSTIYAHARQPPARPAGKPSLAEIGPNQTVLSLTAGLRASSVALEAHRALSKTVRATAAVSLSTAAGVGLGWGLERLCARQTVAGARVDCGTLGTTWTLSWSRHDQRWVLPLTLTTGFHPRVALVAAVLPVAAGVVAEHAWLAPRRRARRAEQRQRHRRAYRAALRLQEAEARAAVAIIAAMVQQLQSAEHARHGLVIVRAYYGVLPHRQRQPPVCTLAPAADGAESANAADAAAGYVHDWQDGVLPPQARPATQVGADGADSLDDGIGDDDGDDAEPPVGYIDVTTAVAYLVAEGKLTVGGATSKAGLLGFWDPAFGEPKQLHITYLFRDRLHQVTVDDTWPLVLPLRSHAL</sequence>
<dbReference type="Gene3D" id="1.10.287.110">
    <property type="entry name" value="DnaJ domain"/>
    <property type="match status" value="1"/>
</dbReference>
<feature type="region of interest" description="Disordered" evidence="4">
    <location>
        <begin position="1"/>
        <end position="42"/>
    </location>
</feature>
<dbReference type="InterPro" id="IPR024586">
    <property type="entry name" value="DnaJ-like_C11_C"/>
</dbReference>
<dbReference type="OrthoDB" id="10250354at2759"/>
<feature type="compositionally biased region" description="Basic and acidic residues" evidence="4">
    <location>
        <begin position="237"/>
        <end position="260"/>
    </location>
</feature>
<feature type="compositionally biased region" description="Acidic residues" evidence="4">
    <location>
        <begin position="706"/>
        <end position="720"/>
    </location>
</feature>
<evidence type="ECO:0000313" key="7">
    <source>
        <dbReference type="Proteomes" id="UP000274922"/>
    </source>
</evidence>
<dbReference type="PRINTS" id="PR00625">
    <property type="entry name" value="JDOMAIN"/>
</dbReference>
<evidence type="ECO:0000256" key="4">
    <source>
        <dbReference type="SAM" id="MobiDB-lite"/>
    </source>
</evidence>
<dbReference type="PANTHER" id="PTHR44157:SF1">
    <property type="entry name" value="DNAJ HOMOLOG SUBFAMILY C MEMBER 11"/>
    <property type="match status" value="1"/>
</dbReference>
<dbReference type="PANTHER" id="PTHR44157">
    <property type="entry name" value="DNAJ HOMOLOG SUBFAMILY C MEMBER 11"/>
    <property type="match status" value="1"/>
</dbReference>
<feature type="region of interest" description="Disordered" evidence="4">
    <location>
        <begin position="693"/>
        <end position="720"/>
    </location>
</feature>
<dbReference type="InterPro" id="IPR036869">
    <property type="entry name" value="J_dom_sf"/>
</dbReference>
<dbReference type="STRING" id="1555241.A0A4P9X6X7"/>
<dbReference type="Pfam" id="PF22774">
    <property type="entry name" value="DNAJC11_beta-barrel"/>
    <property type="match status" value="1"/>
</dbReference>
<reference evidence="7" key="1">
    <citation type="journal article" date="2018" name="Nat. Microbiol.">
        <title>Leveraging single-cell genomics to expand the fungal tree of life.</title>
        <authorList>
            <person name="Ahrendt S.R."/>
            <person name="Quandt C.A."/>
            <person name="Ciobanu D."/>
            <person name="Clum A."/>
            <person name="Salamov A."/>
            <person name="Andreopoulos B."/>
            <person name="Cheng J.F."/>
            <person name="Woyke T."/>
            <person name="Pelin A."/>
            <person name="Henrissat B."/>
            <person name="Reynolds N.K."/>
            <person name="Benny G.L."/>
            <person name="Smith M.E."/>
            <person name="James T.Y."/>
            <person name="Grigoriev I.V."/>
        </authorList>
    </citation>
    <scope>NUCLEOTIDE SEQUENCE [LARGE SCALE GENOMIC DNA]</scope>
    <source>
        <strain evidence="7">ATCC 52028</strain>
    </source>
</reference>
<dbReference type="InterPro" id="IPR001623">
    <property type="entry name" value="DnaJ_domain"/>
</dbReference>
<dbReference type="AlphaFoldDB" id="A0A4P9X6X7"/>
<gene>
    <name evidence="6" type="ORF">CXG81DRAFT_26352</name>
</gene>
<name>A0A4P9X6X7_9FUNG</name>
<dbReference type="SUPFAM" id="SSF46565">
    <property type="entry name" value="Chaperone J-domain"/>
    <property type="match status" value="1"/>
</dbReference>
<dbReference type="GO" id="GO:0016020">
    <property type="term" value="C:membrane"/>
    <property type="evidence" value="ECO:0007669"/>
    <property type="project" value="UniProtKB-SubCell"/>
</dbReference>
<dbReference type="GO" id="GO:0042407">
    <property type="term" value="P:cristae formation"/>
    <property type="evidence" value="ECO:0007669"/>
    <property type="project" value="TreeGrafter"/>
</dbReference>
<dbReference type="InterPro" id="IPR052243">
    <property type="entry name" value="Mito_inner_membrane_organizer"/>
</dbReference>
<keyword evidence="2" id="KW-0472">Membrane</keyword>
<dbReference type="InterPro" id="IPR055225">
    <property type="entry name" value="DNAJC11-like_beta-barrel"/>
</dbReference>
<dbReference type="SMART" id="SM00271">
    <property type="entry name" value="DnaJ"/>
    <property type="match status" value="1"/>
</dbReference>
<organism evidence="6 7">
    <name type="scientific">Caulochytrium protostelioides</name>
    <dbReference type="NCBI Taxonomy" id="1555241"/>
    <lineage>
        <taxon>Eukaryota</taxon>
        <taxon>Fungi</taxon>
        <taxon>Fungi incertae sedis</taxon>
        <taxon>Chytridiomycota</taxon>
        <taxon>Chytridiomycota incertae sedis</taxon>
        <taxon>Chytridiomycetes</taxon>
        <taxon>Caulochytriales</taxon>
        <taxon>Caulochytriaceae</taxon>
        <taxon>Caulochytrium</taxon>
    </lineage>
</organism>
<evidence type="ECO:0000259" key="5">
    <source>
        <dbReference type="PROSITE" id="PS50076"/>
    </source>
</evidence>